<gene>
    <name evidence="2" type="ORF">NDR86_26075</name>
</gene>
<keyword evidence="3" id="KW-1185">Reference proteome</keyword>
<evidence type="ECO:0000313" key="2">
    <source>
        <dbReference type="EMBL" id="MCM6776962.1"/>
    </source>
</evidence>
<dbReference type="Pfam" id="PF00756">
    <property type="entry name" value="Esterase"/>
    <property type="match status" value="1"/>
</dbReference>
<dbReference type="PANTHER" id="PTHR48098">
    <property type="entry name" value="ENTEROCHELIN ESTERASE-RELATED"/>
    <property type="match status" value="1"/>
</dbReference>
<evidence type="ECO:0000256" key="1">
    <source>
        <dbReference type="SAM" id="SignalP"/>
    </source>
</evidence>
<dbReference type="GO" id="GO:0016747">
    <property type="term" value="F:acyltransferase activity, transferring groups other than amino-acyl groups"/>
    <property type="evidence" value="ECO:0007669"/>
    <property type="project" value="TreeGrafter"/>
</dbReference>
<evidence type="ECO:0000313" key="3">
    <source>
        <dbReference type="Proteomes" id="UP001139157"/>
    </source>
</evidence>
<name>A0A9X2IYD6_9NOCA</name>
<dbReference type="InterPro" id="IPR029058">
    <property type="entry name" value="AB_hydrolase_fold"/>
</dbReference>
<proteinExistence type="predicted"/>
<dbReference type="Gene3D" id="3.40.50.1820">
    <property type="entry name" value="alpha/beta hydrolase"/>
    <property type="match status" value="1"/>
</dbReference>
<dbReference type="Proteomes" id="UP001139157">
    <property type="component" value="Unassembled WGS sequence"/>
</dbReference>
<feature type="signal peptide" evidence="1">
    <location>
        <begin position="1"/>
        <end position="41"/>
    </location>
</feature>
<dbReference type="SUPFAM" id="SSF53474">
    <property type="entry name" value="alpha/beta-Hydrolases"/>
    <property type="match status" value="1"/>
</dbReference>
<dbReference type="PANTHER" id="PTHR48098:SF1">
    <property type="entry name" value="DIACYLGLYCEROL ACYLTRANSFERASE_MYCOLYLTRANSFERASE AG85A"/>
    <property type="match status" value="1"/>
</dbReference>
<accession>A0A9X2IYD6</accession>
<comment type="caution">
    <text evidence="2">The sequence shown here is derived from an EMBL/GenBank/DDBJ whole genome shotgun (WGS) entry which is preliminary data.</text>
</comment>
<organism evidence="2 3">
    <name type="scientific">Nocardia pulmonis</name>
    <dbReference type="NCBI Taxonomy" id="2951408"/>
    <lineage>
        <taxon>Bacteria</taxon>
        <taxon>Bacillati</taxon>
        <taxon>Actinomycetota</taxon>
        <taxon>Actinomycetes</taxon>
        <taxon>Mycobacteriales</taxon>
        <taxon>Nocardiaceae</taxon>
        <taxon>Nocardia</taxon>
    </lineage>
</organism>
<feature type="chain" id="PRO_5040956241" evidence="1">
    <location>
        <begin position="42"/>
        <end position="359"/>
    </location>
</feature>
<keyword evidence="1" id="KW-0732">Signal</keyword>
<reference evidence="2" key="1">
    <citation type="submission" date="2022-06" db="EMBL/GenBank/DDBJ databases">
        <title>Novel species in genus nocardia.</title>
        <authorList>
            <person name="Li F."/>
        </authorList>
    </citation>
    <scope>NUCLEOTIDE SEQUENCE</scope>
    <source>
        <strain evidence="2">CDC141</strain>
    </source>
</reference>
<dbReference type="EMBL" id="JAMRXG010000012">
    <property type="protein sequence ID" value="MCM6776962.1"/>
    <property type="molecule type" value="Genomic_DNA"/>
</dbReference>
<dbReference type="InterPro" id="IPR000801">
    <property type="entry name" value="Esterase-like"/>
</dbReference>
<sequence length="359" mass="37989">MTMTPRADMSSSGRLRAAANLALSGLFLGTLAAAGATNVSAAPMDSASRIVTTATAPDGSRIVGVESIDERNVRLQVHSAAMDRTFPVEVQLPADNSTPRPSLYLLAGADGGMSIASWQAQTDVREFMADKNVNLILPMGGQFSYYTDWIKDDLVLGRNKWKTYFTEELPPLIDAALNANGVNAIAGISTSGTSVLTLPIAKPGLYRAVAAYSGCAQTSDPIGANFVNAVVEGYGHGTITNMWGEAGSPEWKANDPYEQAEKLRGLDLYISSGDGMPGKHEVLDGPHVPGGVRGLMGQIIAGGVIEAATNYCTRNLEAKLASLDIPATFDYSSGTHSWGYWEDSLKRSWPVLARGLGMA</sequence>
<dbReference type="InterPro" id="IPR050583">
    <property type="entry name" value="Mycobacterial_A85_antigen"/>
</dbReference>
<dbReference type="AlphaFoldDB" id="A0A9X2IYD6"/>
<protein>
    <submittedName>
        <fullName evidence="2">Esterase family protein</fullName>
    </submittedName>
</protein>